<feature type="domain" description="Helicase ATP-binding" evidence="12">
    <location>
        <begin position="302"/>
        <end position="463"/>
    </location>
</feature>
<dbReference type="InterPro" id="IPR021810">
    <property type="entry name" value="T1RH-like_C"/>
</dbReference>
<dbReference type="CDD" id="cd18800">
    <property type="entry name" value="SF2_C_EcoR124I-like"/>
    <property type="match status" value="1"/>
</dbReference>
<evidence type="ECO:0000256" key="3">
    <source>
        <dbReference type="ARBA" id="ARBA00011296"/>
    </source>
</evidence>
<dbReference type="InterPro" id="IPR007409">
    <property type="entry name" value="Restrct_endonuc_type1_HsdR_N"/>
</dbReference>
<dbReference type="PANTHER" id="PTHR30195">
    <property type="entry name" value="TYPE I SITE-SPECIFIC DEOXYRIBONUCLEASE PROTEIN SUBUNIT M AND R"/>
    <property type="match status" value="1"/>
</dbReference>
<keyword evidence="7 13" id="KW-0255">Endonuclease</keyword>
<keyword evidence="6 11" id="KW-0680">Restriction system</keyword>
<dbReference type="Pfam" id="PF04313">
    <property type="entry name" value="HSDR_N"/>
    <property type="match status" value="1"/>
</dbReference>
<dbReference type="GO" id="GO:0003677">
    <property type="term" value="F:DNA binding"/>
    <property type="evidence" value="ECO:0007669"/>
    <property type="project" value="UniProtKB-KW"/>
</dbReference>
<dbReference type="Gene3D" id="3.40.50.300">
    <property type="entry name" value="P-loop containing nucleotide triphosphate hydrolases"/>
    <property type="match status" value="2"/>
</dbReference>
<evidence type="ECO:0000256" key="1">
    <source>
        <dbReference type="ARBA" id="ARBA00000851"/>
    </source>
</evidence>
<dbReference type="InterPro" id="IPR014001">
    <property type="entry name" value="Helicase_ATP-bd"/>
</dbReference>
<dbReference type="CDD" id="cd22332">
    <property type="entry name" value="HsdR_N"/>
    <property type="match status" value="1"/>
</dbReference>
<dbReference type="Pfam" id="PF11867">
    <property type="entry name" value="T1RH-like_C"/>
    <property type="match status" value="1"/>
</dbReference>
<dbReference type="InterPro" id="IPR027417">
    <property type="entry name" value="P-loop_NTPase"/>
</dbReference>
<dbReference type="Pfam" id="PF22679">
    <property type="entry name" value="T1R_D3-like"/>
    <property type="match status" value="1"/>
</dbReference>
<reference evidence="13 14" key="1">
    <citation type="submission" date="2019-08" db="EMBL/GenBank/DDBJ databases">
        <title>Isolation and enrichment of carboxydotrophic bacteria from anaerobic sludge for the production of bio-based chemicals from syngas.</title>
        <authorList>
            <person name="Antares A.L."/>
            <person name="Moreira J."/>
            <person name="Diender M."/>
            <person name="Parshina S.N."/>
            <person name="Stams A.J.M."/>
            <person name="Alves M."/>
            <person name="Alves J.I."/>
            <person name="Sousa D.Z."/>
        </authorList>
    </citation>
    <scope>NUCLEOTIDE SEQUENCE [LARGE SCALE GENOMIC DNA]</scope>
    <source>
        <strain evidence="13 14">JM</strain>
    </source>
</reference>
<accession>A0A5D0WKG3</accession>
<evidence type="ECO:0000256" key="11">
    <source>
        <dbReference type="RuleBase" id="RU364115"/>
    </source>
</evidence>
<dbReference type="CDD" id="cd18030">
    <property type="entry name" value="DEXHc_RE_I_HsdR"/>
    <property type="match status" value="1"/>
</dbReference>
<dbReference type="AlphaFoldDB" id="A0A5D0WKG3"/>
<dbReference type="Pfam" id="PF18766">
    <property type="entry name" value="SWI2_SNF2"/>
    <property type="match status" value="1"/>
</dbReference>
<dbReference type="PANTHER" id="PTHR30195:SF15">
    <property type="entry name" value="TYPE I RESTRICTION ENZYME HINDI ENDONUCLEASE SUBUNIT"/>
    <property type="match status" value="1"/>
</dbReference>
<keyword evidence="9 11" id="KW-0067">ATP-binding</keyword>
<comment type="subunit">
    <text evidence="3 11">The type I restriction/modification system is composed of three polypeptides R, M and S.</text>
</comment>
<evidence type="ECO:0000256" key="7">
    <source>
        <dbReference type="ARBA" id="ARBA00022759"/>
    </source>
</evidence>
<dbReference type="SUPFAM" id="SSF52540">
    <property type="entry name" value="P-loop containing nucleoside triphosphate hydrolases"/>
    <property type="match status" value="2"/>
</dbReference>
<dbReference type="InterPro" id="IPR004473">
    <property type="entry name" value="Restrct_endonuc_typeI_HsdR"/>
</dbReference>
<name>A0A5D0WKG3_9FIRM</name>
<dbReference type="NCBIfam" id="TIGR00348">
    <property type="entry name" value="hsdR"/>
    <property type="match status" value="1"/>
</dbReference>
<evidence type="ECO:0000256" key="4">
    <source>
        <dbReference type="ARBA" id="ARBA00022722"/>
    </source>
</evidence>
<evidence type="ECO:0000313" key="13">
    <source>
        <dbReference type="EMBL" id="TYC84181.1"/>
    </source>
</evidence>
<evidence type="ECO:0000313" key="14">
    <source>
        <dbReference type="Proteomes" id="UP000322619"/>
    </source>
</evidence>
<dbReference type="InterPro" id="IPR040980">
    <property type="entry name" value="SWI2_SNF2"/>
</dbReference>
<evidence type="ECO:0000256" key="8">
    <source>
        <dbReference type="ARBA" id="ARBA00022801"/>
    </source>
</evidence>
<dbReference type="EMBL" id="VSLA01000026">
    <property type="protein sequence ID" value="TYC84181.1"/>
    <property type="molecule type" value="Genomic_DNA"/>
</dbReference>
<protein>
    <recommendedName>
        <fullName evidence="11">Type I restriction enzyme endonuclease subunit</fullName>
        <shortName evidence="11">R protein</shortName>
        <ecNumber evidence="11">3.1.21.3</ecNumber>
    </recommendedName>
    <alternativeName>
        <fullName evidence="11">Type-1 restriction enzyme R protein</fullName>
    </alternativeName>
</protein>
<dbReference type="EC" id="3.1.21.3" evidence="11"/>
<dbReference type="Gene3D" id="3.90.1570.50">
    <property type="match status" value="1"/>
</dbReference>
<dbReference type="Proteomes" id="UP000322619">
    <property type="component" value="Unassembled WGS sequence"/>
</dbReference>
<evidence type="ECO:0000256" key="10">
    <source>
        <dbReference type="ARBA" id="ARBA00023125"/>
    </source>
</evidence>
<dbReference type="GO" id="GO:0009035">
    <property type="term" value="F:type I site-specific deoxyribonuclease activity"/>
    <property type="evidence" value="ECO:0007669"/>
    <property type="project" value="UniProtKB-EC"/>
</dbReference>
<comment type="catalytic activity">
    <reaction evidence="1 11">
        <text>Endonucleolytic cleavage of DNA to give random double-stranded fragments with terminal 5'-phosphates, ATP is simultaneously hydrolyzed.</text>
        <dbReference type="EC" id="3.1.21.3"/>
    </reaction>
</comment>
<evidence type="ECO:0000256" key="6">
    <source>
        <dbReference type="ARBA" id="ARBA00022747"/>
    </source>
</evidence>
<comment type="similarity">
    <text evidence="2 11">Belongs to the HsdR family.</text>
</comment>
<comment type="function">
    <text evidence="11">Subunit R is required for both nuclease and ATPase activities, but not for modification.</text>
</comment>
<dbReference type="PROSITE" id="PS51192">
    <property type="entry name" value="HELICASE_ATP_BIND_1"/>
    <property type="match status" value="1"/>
</dbReference>
<gene>
    <name evidence="13" type="ORF">FXB42_12660</name>
</gene>
<evidence type="ECO:0000256" key="9">
    <source>
        <dbReference type="ARBA" id="ARBA00022840"/>
    </source>
</evidence>
<keyword evidence="4" id="KW-0540">Nuclease</keyword>
<keyword evidence="5 11" id="KW-0547">Nucleotide-binding</keyword>
<evidence type="ECO:0000259" key="12">
    <source>
        <dbReference type="PROSITE" id="PS51192"/>
    </source>
</evidence>
<organism evidence="13 14">
    <name type="scientific">Acetobacterium wieringae</name>
    <dbReference type="NCBI Taxonomy" id="52694"/>
    <lineage>
        <taxon>Bacteria</taxon>
        <taxon>Bacillati</taxon>
        <taxon>Bacillota</taxon>
        <taxon>Clostridia</taxon>
        <taxon>Eubacteriales</taxon>
        <taxon>Eubacteriaceae</taxon>
        <taxon>Acetobacterium</taxon>
    </lineage>
</organism>
<keyword evidence="10 11" id="KW-0238">DNA-binding</keyword>
<proteinExistence type="inferred from homology"/>
<dbReference type="GO" id="GO:0005524">
    <property type="term" value="F:ATP binding"/>
    <property type="evidence" value="ECO:0007669"/>
    <property type="project" value="UniProtKB-KW"/>
</dbReference>
<keyword evidence="8 11" id="KW-0378">Hydrolase</keyword>
<dbReference type="RefSeq" id="WP_148638096.1">
    <property type="nucleotide sequence ID" value="NZ_VSLA01000026.1"/>
</dbReference>
<dbReference type="InterPro" id="IPR051268">
    <property type="entry name" value="Type-I_R_enzyme_R_subunit"/>
</dbReference>
<evidence type="ECO:0000256" key="5">
    <source>
        <dbReference type="ARBA" id="ARBA00022741"/>
    </source>
</evidence>
<evidence type="ECO:0000256" key="2">
    <source>
        <dbReference type="ARBA" id="ARBA00008598"/>
    </source>
</evidence>
<sequence>MEKAKEYDELNISQIPALEVLVKMGYIQMVSGQAQAMRGNLHSVILKDVLYQRLKAINVYEYKGVIQQFSEKNILQSMDDIDEALTDGLIKTNEKIYDSLLLGRSYPEIVSDTDGLRSFNINYIDWDHPESNVFHVVEEFSVEKEDGTGTVRPDIVLFINGIPIAVIECKKASISVDQGISQMIRNQGKDYVPNLFKFIQIVMATNKNDTQYATVNTPGKFWSLWKEDAESCEYDWFEHELNKVVLNRIPTDQDKSMVALFHPKRILDMVRFFTLYDNKVKKIARYQQYFAVKEIIRTIEELDKNGNRQSGVIWHTQGSGKSLTMVMLARYILSEMANVHPQVLVITDRIDLDDQIHQTFNHSRLRAAKASSGRNLIALINDRKADIITSLVHKFDTAAKYQEPIKSKDIFVLIDESHRTQYGELHIKMKNIFPNACYLGFTGTPLMKKDKKTVSKFGGRMIHKYTIKDGVDDGAIVPLLYEGRYVEQTVNRAAVDKRIAMIVRNLNEKQAEMLKAKWSQFEAIASSEQRIRLIADDIYVHFSKFYKGTFAKAILATNSKFDAIRYFEAFEEYNDIHTAIIMSPPDQREGYDEVDEEPKDRVVKFWNKLMAGYADPQKYEDRIKSEFVDGDSIDILIVVDKLLTGFDAPRATVLYIDKPLKEHNLLQAIARVNRLYEGKDYGLIIDYRGLIQELDSAMKTYSGAGLENFDGEDISGALVDVIGTVGSLKQAYSNLAGIFKGIKNKNDHEEYELALENEEIRNNFYNELSQFGKYLGIALESEHIYNALGNAELLHYKKELKFYQELRAAVKLRYSDAIDHKEYESKMRNLMDTYIAAEDVINITAPVDILNEEKFEEELLRLGSPRAKADAIRTRMTKSISGKWDENPAYYKKFSQRIEEIIAEYKEKRISDAEYLQHMNEVKKDYQKGYSGTSYPAQIKHNSHAQAFYGVVKEGLERYCDATDQNGDHVHEPTEIYNYENILADVAIDVDAIIGEHSKVDWHDNQDVHNAISTALDDRFYQLKKNELPNLTFDQIDRIIEDIKTVALRRY</sequence>
<dbReference type="InterPro" id="IPR055180">
    <property type="entry name" value="HsdR_RecA-like_helicase_dom_2"/>
</dbReference>
<comment type="caution">
    <text evidence="13">The sequence shown here is derived from an EMBL/GenBank/DDBJ whole genome shotgun (WGS) entry which is preliminary data.</text>
</comment>
<dbReference type="SMART" id="SM00487">
    <property type="entry name" value="DEXDc"/>
    <property type="match status" value="1"/>
</dbReference>
<dbReference type="GO" id="GO:0009307">
    <property type="term" value="P:DNA restriction-modification system"/>
    <property type="evidence" value="ECO:0007669"/>
    <property type="project" value="UniProtKB-KW"/>
</dbReference>